<evidence type="ECO:0000313" key="2">
    <source>
        <dbReference type="EMBL" id="CAE8712150.1"/>
    </source>
</evidence>
<dbReference type="Proteomes" id="UP000626109">
    <property type="component" value="Unassembled WGS sequence"/>
</dbReference>
<dbReference type="AlphaFoldDB" id="A0A813KY83"/>
<organism evidence="2 3">
    <name type="scientific">Polarella glacialis</name>
    <name type="common">Dinoflagellate</name>
    <dbReference type="NCBI Taxonomy" id="89957"/>
    <lineage>
        <taxon>Eukaryota</taxon>
        <taxon>Sar</taxon>
        <taxon>Alveolata</taxon>
        <taxon>Dinophyceae</taxon>
        <taxon>Suessiales</taxon>
        <taxon>Suessiaceae</taxon>
        <taxon>Polarella</taxon>
    </lineage>
</organism>
<proteinExistence type="predicted"/>
<evidence type="ECO:0000256" key="1">
    <source>
        <dbReference type="SAM" id="MobiDB-lite"/>
    </source>
</evidence>
<evidence type="ECO:0000313" key="3">
    <source>
        <dbReference type="Proteomes" id="UP000626109"/>
    </source>
</evidence>
<name>A0A813KY83_POLGL</name>
<accession>A0A813KY83</accession>
<feature type="compositionally biased region" description="Polar residues" evidence="1">
    <location>
        <begin position="79"/>
        <end position="89"/>
    </location>
</feature>
<comment type="caution">
    <text evidence="2">The sequence shown here is derived from an EMBL/GenBank/DDBJ whole genome shotgun (WGS) entry which is preliminary data.</text>
</comment>
<feature type="region of interest" description="Disordered" evidence="1">
    <location>
        <begin position="79"/>
        <end position="116"/>
    </location>
</feature>
<protein>
    <submittedName>
        <fullName evidence="2">Uncharacterized protein</fullName>
    </submittedName>
</protein>
<gene>
    <name evidence="2" type="ORF">PGLA2088_LOCUS36869</name>
</gene>
<sequence length="116" mass="12473">MIPKLISGVPVEVELLWRCALSGTAREITGKLHNEGGPLRSMHCMAIALEGNARLDLVSMDLKSGSLRVCNNLDVSQCSQKQRPIQSDGKTMIEPVLPGGTPNPAGTQLEPARSRQ</sequence>
<dbReference type="EMBL" id="CAJNNW010032278">
    <property type="protein sequence ID" value="CAE8712150.1"/>
    <property type="molecule type" value="Genomic_DNA"/>
</dbReference>
<reference evidence="2" key="1">
    <citation type="submission" date="2021-02" db="EMBL/GenBank/DDBJ databases">
        <authorList>
            <person name="Dougan E. K."/>
            <person name="Rhodes N."/>
            <person name="Thang M."/>
            <person name="Chan C."/>
        </authorList>
    </citation>
    <scope>NUCLEOTIDE SEQUENCE</scope>
</reference>